<evidence type="ECO:0000313" key="12">
    <source>
        <dbReference type="Proteomes" id="UP001205748"/>
    </source>
</evidence>
<evidence type="ECO:0000256" key="7">
    <source>
        <dbReference type="PIRNR" id="PIRNR004682"/>
    </source>
</evidence>
<feature type="binding site" evidence="10">
    <location>
        <position position="97"/>
    </location>
    <ligand>
        <name>Zn(2+)</name>
        <dbReference type="ChEBI" id="CHEBI:29105"/>
    </ligand>
</feature>
<comment type="subcellular location">
    <subcellularLocation>
        <location evidence="1 7">Cytoplasm</location>
    </subcellularLocation>
</comment>
<dbReference type="SUPFAM" id="SSF56784">
    <property type="entry name" value="HAD-like"/>
    <property type="match status" value="1"/>
</dbReference>
<dbReference type="InterPro" id="IPR006543">
    <property type="entry name" value="Histidinol-phos"/>
</dbReference>
<proteinExistence type="inferred from homology"/>
<evidence type="ECO:0000313" key="11">
    <source>
        <dbReference type="EMBL" id="MCR1897935.1"/>
    </source>
</evidence>
<protein>
    <recommendedName>
        <fullName evidence="6 7">D,D-heptose 1,7-bisphosphate phosphatase</fullName>
        <ecNumber evidence="7">3.1.3.-</ecNumber>
    </recommendedName>
</protein>
<dbReference type="GO" id="GO:0005737">
    <property type="term" value="C:cytoplasm"/>
    <property type="evidence" value="ECO:0007669"/>
    <property type="project" value="UniProtKB-SubCell"/>
</dbReference>
<dbReference type="PANTHER" id="PTHR42891:SF1">
    <property type="entry name" value="D-GLYCERO-BETA-D-MANNO-HEPTOSE-1,7-BISPHOSPHATE 7-PHOSPHATASE"/>
    <property type="match status" value="1"/>
</dbReference>
<comment type="caution">
    <text evidence="11">The sequence shown here is derived from an EMBL/GenBank/DDBJ whole genome shotgun (WGS) entry which is preliminary data.</text>
</comment>
<dbReference type="GO" id="GO:0005975">
    <property type="term" value="P:carbohydrate metabolic process"/>
    <property type="evidence" value="ECO:0007669"/>
    <property type="project" value="InterPro"/>
</dbReference>
<dbReference type="InterPro" id="IPR006549">
    <property type="entry name" value="HAD-SF_hydro_IIIA"/>
</dbReference>
<keyword evidence="10" id="KW-0862">Zinc</keyword>
<sequence length="166" mass="18953">MLKALFLDRDGVINDNKKHVNQPQDLIIYQEAKEALSLAYQSGFILFVVTNQGGIERGYFKPEDLERIHQRLKQELFPYCKIEEIVYCPDFNKDSPCRKPNPGMIVDLLNRYPIDSRESWMIGDRNTDILAGKMAGCKTAKIGAAFKEADIQGENLLEVVRQILSC</sequence>
<dbReference type="InterPro" id="IPR023214">
    <property type="entry name" value="HAD_sf"/>
</dbReference>
<dbReference type="NCBIfam" id="TIGR01656">
    <property type="entry name" value="Histidinol-ppas"/>
    <property type="match status" value="1"/>
</dbReference>
<evidence type="ECO:0000256" key="3">
    <source>
        <dbReference type="ARBA" id="ARBA00022723"/>
    </source>
</evidence>
<evidence type="ECO:0000256" key="6">
    <source>
        <dbReference type="ARBA" id="ARBA00031828"/>
    </source>
</evidence>
<dbReference type="Proteomes" id="UP001205748">
    <property type="component" value="Unassembled WGS sequence"/>
</dbReference>
<evidence type="ECO:0000256" key="1">
    <source>
        <dbReference type="ARBA" id="ARBA00004496"/>
    </source>
</evidence>
<dbReference type="NCBIfam" id="TIGR01662">
    <property type="entry name" value="HAD-SF-IIIA"/>
    <property type="match status" value="1"/>
</dbReference>
<evidence type="ECO:0000256" key="8">
    <source>
        <dbReference type="PIRSR" id="PIRSR004682-1"/>
    </source>
</evidence>
<comment type="similarity">
    <text evidence="7">Belongs to the gmhB family.</text>
</comment>
<dbReference type="EC" id="3.1.3.-" evidence="7"/>
<comment type="cofactor">
    <cofactor evidence="10">
        <name>Zn(2+)</name>
        <dbReference type="ChEBI" id="CHEBI:29105"/>
    </cofactor>
</comment>
<dbReference type="CDD" id="cd07503">
    <property type="entry name" value="HAD_HisB-N"/>
    <property type="match status" value="1"/>
</dbReference>
<keyword evidence="12" id="KW-1185">Reference proteome</keyword>
<keyword evidence="2 7" id="KW-0963">Cytoplasm</keyword>
<evidence type="ECO:0000256" key="4">
    <source>
        <dbReference type="ARBA" id="ARBA00022801"/>
    </source>
</evidence>
<dbReference type="Gene3D" id="3.40.50.1000">
    <property type="entry name" value="HAD superfamily/HAD-like"/>
    <property type="match status" value="1"/>
</dbReference>
<dbReference type="PANTHER" id="PTHR42891">
    <property type="entry name" value="D-GLYCERO-BETA-D-MANNO-HEPTOSE-1,7-BISPHOSPHATE 7-PHOSPHATASE"/>
    <property type="match status" value="1"/>
</dbReference>
<feature type="active site" description="Nucleophile" evidence="8">
    <location>
        <position position="8"/>
    </location>
</feature>
<feature type="binding site" evidence="10">
    <location>
        <position position="10"/>
    </location>
    <ligand>
        <name>Mg(2+)</name>
        <dbReference type="ChEBI" id="CHEBI:18420"/>
    </ligand>
</feature>
<evidence type="ECO:0000256" key="10">
    <source>
        <dbReference type="PIRSR" id="PIRSR004682-4"/>
    </source>
</evidence>
<keyword evidence="5 7" id="KW-0119">Carbohydrate metabolism</keyword>
<feature type="site" description="Stabilizes the phosphoryl group" evidence="9">
    <location>
        <position position="50"/>
    </location>
</feature>
<dbReference type="EMBL" id="JANKAS010000002">
    <property type="protein sequence ID" value="MCR1897935.1"/>
    <property type="molecule type" value="Genomic_DNA"/>
</dbReference>
<comment type="cofactor">
    <cofactor evidence="10">
        <name>Mg(2+)</name>
        <dbReference type="ChEBI" id="CHEBI:18420"/>
    </cofactor>
</comment>
<dbReference type="GO" id="GO:0016791">
    <property type="term" value="F:phosphatase activity"/>
    <property type="evidence" value="ECO:0007669"/>
    <property type="project" value="InterPro"/>
</dbReference>
<evidence type="ECO:0000256" key="2">
    <source>
        <dbReference type="ARBA" id="ARBA00022490"/>
    </source>
</evidence>
<evidence type="ECO:0000256" key="5">
    <source>
        <dbReference type="ARBA" id="ARBA00023277"/>
    </source>
</evidence>
<dbReference type="Pfam" id="PF13242">
    <property type="entry name" value="Hydrolase_like"/>
    <property type="match status" value="1"/>
</dbReference>
<organism evidence="11 12">
    <name type="scientific">Irregularibacter muris</name>
    <dbReference type="NCBI Taxonomy" id="1796619"/>
    <lineage>
        <taxon>Bacteria</taxon>
        <taxon>Bacillati</taxon>
        <taxon>Bacillota</taxon>
        <taxon>Clostridia</taxon>
        <taxon>Eubacteriales</taxon>
        <taxon>Eubacteriaceae</taxon>
        <taxon>Irregularibacter</taxon>
    </lineage>
</organism>
<feature type="binding site" evidence="10">
    <location>
        <position position="124"/>
    </location>
    <ligand>
        <name>Mg(2+)</name>
        <dbReference type="ChEBI" id="CHEBI:18420"/>
    </ligand>
</feature>
<dbReference type="PIRSF" id="PIRSF004682">
    <property type="entry name" value="GmhB"/>
    <property type="match status" value="1"/>
</dbReference>
<name>A0AAE3HEC6_9FIRM</name>
<evidence type="ECO:0000256" key="9">
    <source>
        <dbReference type="PIRSR" id="PIRSR004682-3"/>
    </source>
</evidence>
<feature type="site" description="Stabilizes the phosphoryl group" evidence="9">
    <location>
        <position position="99"/>
    </location>
</feature>
<keyword evidence="4 7" id="KW-0378">Hydrolase</keyword>
<dbReference type="RefSeq" id="WP_257529401.1">
    <property type="nucleotide sequence ID" value="NZ_JANKAS010000002.1"/>
</dbReference>
<dbReference type="InterPro" id="IPR004446">
    <property type="entry name" value="Heptose_bisP_phosphatase"/>
</dbReference>
<feature type="binding site" evidence="10">
    <location>
        <position position="8"/>
    </location>
    <ligand>
        <name>Mg(2+)</name>
        <dbReference type="ChEBI" id="CHEBI:18420"/>
    </ligand>
</feature>
<feature type="site" description="Contributes to substrate recognition" evidence="9">
    <location>
        <position position="98"/>
    </location>
</feature>
<keyword evidence="3 10" id="KW-0479">Metal-binding</keyword>
<feature type="binding site" evidence="10">
    <location>
        <position position="88"/>
    </location>
    <ligand>
        <name>Zn(2+)</name>
        <dbReference type="ChEBI" id="CHEBI:29105"/>
    </ligand>
</feature>
<accession>A0AAE3HEC6</accession>
<feature type="active site" description="Proton donor" evidence="8">
    <location>
        <position position="10"/>
    </location>
</feature>
<keyword evidence="10" id="KW-0460">Magnesium</keyword>
<dbReference type="GO" id="GO:0046872">
    <property type="term" value="F:metal ion binding"/>
    <property type="evidence" value="ECO:0007669"/>
    <property type="project" value="UniProtKB-KW"/>
</dbReference>
<dbReference type="InterPro" id="IPR036412">
    <property type="entry name" value="HAD-like_sf"/>
</dbReference>
<dbReference type="AlphaFoldDB" id="A0AAE3HEC6"/>
<reference evidence="11" key="1">
    <citation type="submission" date="2022-07" db="EMBL/GenBank/DDBJ databases">
        <title>Enhanced cultured diversity of the mouse gut microbiota enables custom-made synthetic communities.</title>
        <authorList>
            <person name="Afrizal A."/>
        </authorList>
    </citation>
    <scope>NUCLEOTIDE SEQUENCE</scope>
    <source>
        <strain evidence="11">DSM 28593</strain>
    </source>
</reference>
<gene>
    <name evidence="11" type="ORF">NSA47_02900</name>
</gene>